<comment type="caution">
    <text evidence="2">The sequence shown here is derived from an EMBL/GenBank/DDBJ whole genome shotgun (WGS) entry which is preliminary data.</text>
</comment>
<dbReference type="Proteomes" id="UP001107558">
    <property type="component" value="Chromosome 2"/>
</dbReference>
<organism evidence="2 3">
    <name type="scientific">Polypedilum vanderplanki</name>
    <name type="common">Sleeping chironomid midge</name>
    <dbReference type="NCBI Taxonomy" id="319348"/>
    <lineage>
        <taxon>Eukaryota</taxon>
        <taxon>Metazoa</taxon>
        <taxon>Ecdysozoa</taxon>
        <taxon>Arthropoda</taxon>
        <taxon>Hexapoda</taxon>
        <taxon>Insecta</taxon>
        <taxon>Pterygota</taxon>
        <taxon>Neoptera</taxon>
        <taxon>Endopterygota</taxon>
        <taxon>Diptera</taxon>
        <taxon>Nematocera</taxon>
        <taxon>Chironomoidea</taxon>
        <taxon>Chironomidae</taxon>
        <taxon>Chironominae</taxon>
        <taxon>Polypedilum</taxon>
        <taxon>Polypedilum</taxon>
    </lineage>
</organism>
<sequence>MLKKLNIADSRIELTTELASKAGRIVNTLPRDPSLCFKEYTLRAGGGKIRKKNTNFISPKKSLIQINRKWPQCCHSTSSSSTSSSSTCDNCSIDSIKVLKEIKSSENDNEFERILRDLNKRISQLEHEQKRQIEIQNQINHTASKNFSN</sequence>
<feature type="coiled-coil region" evidence="1">
    <location>
        <begin position="108"/>
        <end position="135"/>
    </location>
</feature>
<reference evidence="2" key="1">
    <citation type="submission" date="2021-03" db="EMBL/GenBank/DDBJ databases">
        <title>Chromosome level genome of the anhydrobiotic midge Polypedilum vanderplanki.</title>
        <authorList>
            <person name="Yoshida Y."/>
            <person name="Kikawada T."/>
            <person name="Gusev O."/>
        </authorList>
    </citation>
    <scope>NUCLEOTIDE SEQUENCE</scope>
    <source>
        <strain evidence="2">NIAS01</strain>
        <tissue evidence="2">Whole body or cell culture</tissue>
    </source>
</reference>
<evidence type="ECO:0000313" key="2">
    <source>
        <dbReference type="EMBL" id="KAG5677272.1"/>
    </source>
</evidence>
<name>A0A9J6C607_POLVA</name>
<dbReference type="AlphaFoldDB" id="A0A9J6C607"/>
<gene>
    <name evidence="2" type="ORF">PVAND_007043</name>
</gene>
<dbReference type="EMBL" id="JADBJN010000002">
    <property type="protein sequence ID" value="KAG5677272.1"/>
    <property type="molecule type" value="Genomic_DNA"/>
</dbReference>
<keyword evidence="1" id="KW-0175">Coiled coil</keyword>
<evidence type="ECO:0000256" key="1">
    <source>
        <dbReference type="SAM" id="Coils"/>
    </source>
</evidence>
<keyword evidence="3" id="KW-1185">Reference proteome</keyword>
<protein>
    <submittedName>
        <fullName evidence="2">Uncharacterized protein</fullName>
    </submittedName>
</protein>
<evidence type="ECO:0000313" key="3">
    <source>
        <dbReference type="Proteomes" id="UP001107558"/>
    </source>
</evidence>
<proteinExistence type="predicted"/>
<accession>A0A9J6C607</accession>